<keyword evidence="2" id="KW-1185">Reference proteome</keyword>
<gene>
    <name evidence="1" type="ORF">HPB50_004962</name>
</gene>
<reference evidence="1" key="1">
    <citation type="submission" date="2020-05" db="EMBL/GenBank/DDBJ databases">
        <title>Large-scale comparative analyses of tick genomes elucidate their genetic diversity and vector capacities.</title>
        <authorList>
            <person name="Jia N."/>
            <person name="Wang J."/>
            <person name="Shi W."/>
            <person name="Du L."/>
            <person name="Sun Y."/>
            <person name="Zhan W."/>
            <person name="Jiang J."/>
            <person name="Wang Q."/>
            <person name="Zhang B."/>
            <person name="Ji P."/>
            <person name="Sakyi L.B."/>
            <person name="Cui X."/>
            <person name="Yuan T."/>
            <person name="Jiang B."/>
            <person name="Yang W."/>
            <person name="Lam T.T.-Y."/>
            <person name="Chang Q."/>
            <person name="Ding S."/>
            <person name="Wang X."/>
            <person name="Zhu J."/>
            <person name="Ruan X."/>
            <person name="Zhao L."/>
            <person name="Wei J."/>
            <person name="Que T."/>
            <person name="Du C."/>
            <person name="Cheng J."/>
            <person name="Dai P."/>
            <person name="Han X."/>
            <person name="Huang E."/>
            <person name="Gao Y."/>
            <person name="Liu J."/>
            <person name="Shao H."/>
            <person name="Ye R."/>
            <person name="Li L."/>
            <person name="Wei W."/>
            <person name="Wang X."/>
            <person name="Wang C."/>
            <person name="Yang T."/>
            <person name="Huo Q."/>
            <person name="Li W."/>
            <person name="Guo W."/>
            <person name="Chen H."/>
            <person name="Zhou L."/>
            <person name="Ni X."/>
            <person name="Tian J."/>
            <person name="Zhou Y."/>
            <person name="Sheng Y."/>
            <person name="Liu T."/>
            <person name="Pan Y."/>
            <person name="Xia L."/>
            <person name="Li J."/>
            <person name="Zhao F."/>
            <person name="Cao W."/>
        </authorList>
    </citation>
    <scope>NUCLEOTIDE SEQUENCE</scope>
    <source>
        <strain evidence="1">Hyas-2018</strain>
    </source>
</reference>
<name>A0ACB7RUR3_HYAAI</name>
<comment type="caution">
    <text evidence="1">The sequence shown here is derived from an EMBL/GenBank/DDBJ whole genome shotgun (WGS) entry which is preliminary data.</text>
</comment>
<accession>A0ACB7RUR3</accession>
<protein>
    <submittedName>
        <fullName evidence="1">Uncharacterized protein</fullName>
    </submittedName>
</protein>
<dbReference type="Proteomes" id="UP000821845">
    <property type="component" value="Chromosome 7"/>
</dbReference>
<organism evidence="1 2">
    <name type="scientific">Hyalomma asiaticum</name>
    <name type="common">Tick</name>
    <dbReference type="NCBI Taxonomy" id="266040"/>
    <lineage>
        <taxon>Eukaryota</taxon>
        <taxon>Metazoa</taxon>
        <taxon>Ecdysozoa</taxon>
        <taxon>Arthropoda</taxon>
        <taxon>Chelicerata</taxon>
        <taxon>Arachnida</taxon>
        <taxon>Acari</taxon>
        <taxon>Parasitiformes</taxon>
        <taxon>Ixodida</taxon>
        <taxon>Ixodoidea</taxon>
        <taxon>Ixodidae</taxon>
        <taxon>Hyalomminae</taxon>
        <taxon>Hyalomma</taxon>
    </lineage>
</organism>
<evidence type="ECO:0000313" key="1">
    <source>
        <dbReference type="EMBL" id="KAH6925416.1"/>
    </source>
</evidence>
<sequence>MLVEACNLRRFSYHLPFHWLTQGQRERSDTLLRKIIKVALEVPHYTSTQHLLSLRVHNILGEVLEAQWISQHERLLPTGPHAWVTQFPLQLQECRILLCQSRQLKSFVCIPYRATCTPSVTPVISVHG</sequence>
<evidence type="ECO:0000313" key="2">
    <source>
        <dbReference type="Proteomes" id="UP000821845"/>
    </source>
</evidence>
<proteinExistence type="predicted"/>
<dbReference type="EMBL" id="CM023487">
    <property type="protein sequence ID" value="KAH6925416.1"/>
    <property type="molecule type" value="Genomic_DNA"/>
</dbReference>